<keyword evidence="1" id="KW-0472">Membrane</keyword>
<evidence type="ECO:0000259" key="2">
    <source>
        <dbReference type="Pfam" id="PF14257"/>
    </source>
</evidence>
<reference evidence="3 4" key="1">
    <citation type="submission" date="2020-08" db="EMBL/GenBank/DDBJ databases">
        <title>Sequencing the genomes of 1000 actinobacteria strains.</title>
        <authorList>
            <person name="Klenk H.-P."/>
        </authorList>
    </citation>
    <scope>NUCLEOTIDE SEQUENCE [LARGE SCALE GENOMIC DNA]</scope>
    <source>
        <strain evidence="3 4">DSM 27099</strain>
    </source>
</reference>
<gene>
    <name evidence="3" type="ORF">FHX49_000203</name>
</gene>
<dbReference type="Pfam" id="PF14257">
    <property type="entry name" value="DUF4349"/>
    <property type="match status" value="1"/>
</dbReference>
<keyword evidence="1" id="KW-0812">Transmembrane</keyword>
<keyword evidence="4" id="KW-1185">Reference proteome</keyword>
<comment type="caution">
    <text evidence="3">The sequence shown here is derived from an EMBL/GenBank/DDBJ whole genome shotgun (WGS) entry which is preliminary data.</text>
</comment>
<feature type="transmembrane region" description="Helical" evidence="1">
    <location>
        <begin position="321"/>
        <end position="346"/>
    </location>
</feature>
<evidence type="ECO:0000256" key="1">
    <source>
        <dbReference type="SAM" id="Phobius"/>
    </source>
</evidence>
<proteinExistence type="predicted"/>
<dbReference type="InterPro" id="IPR025645">
    <property type="entry name" value="DUF4349"/>
</dbReference>
<evidence type="ECO:0000313" key="3">
    <source>
        <dbReference type="EMBL" id="MBB2974662.1"/>
    </source>
</evidence>
<protein>
    <recommendedName>
        <fullName evidence="2">DUF4349 domain-containing protein</fullName>
    </recommendedName>
</protein>
<keyword evidence="1" id="KW-1133">Transmembrane helix</keyword>
<sequence>MNESTPARHEDLPPFPTDRMDLVEQKMLEAIRSDRTKTRTRRRRVWTSVSAAAAVVVVAAVISPAVVGDLRGTNTGSVTVTNESLSDSSAAMDVPMTTSGEAGLNTVEGATAEGGDRSETGADIIASGALTLTVDDLDGAAASVTSVISDAGGYIENESRTSGGDMSGLMYDTSMPAPGTTDGVWMNVRVPADDLTAVMSDLRALGTVTSSSLSQDDVTDQTVDLRARIDAAEASVTRLTELMAQADSTSDLLAAETALSERQATLESYQQQLDWLESQVSMSSISINLSAAEADATPEPVGFVDGLGAGWSGLIVTLNAILISLGFLLPWIAVISVASLVIWLIVRLVKRARTRIAQAPVVFQETATTGASTSEKVDDAPEK</sequence>
<dbReference type="AlphaFoldDB" id="A0A7W4YM28"/>
<accession>A0A7W4YM28</accession>
<evidence type="ECO:0000313" key="4">
    <source>
        <dbReference type="Proteomes" id="UP000529310"/>
    </source>
</evidence>
<feature type="domain" description="DUF4349" evidence="2">
    <location>
        <begin position="124"/>
        <end position="343"/>
    </location>
</feature>
<organism evidence="3 4">
    <name type="scientific">Microbacterium endophyticum</name>
    <dbReference type="NCBI Taxonomy" id="1526412"/>
    <lineage>
        <taxon>Bacteria</taxon>
        <taxon>Bacillati</taxon>
        <taxon>Actinomycetota</taxon>
        <taxon>Actinomycetes</taxon>
        <taxon>Micrococcales</taxon>
        <taxon>Microbacteriaceae</taxon>
        <taxon>Microbacterium</taxon>
    </lineage>
</organism>
<dbReference type="Proteomes" id="UP000529310">
    <property type="component" value="Unassembled WGS sequence"/>
</dbReference>
<name>A0A7W4YM28_9MICO</name>
<feature type="transmembrane region" description="Helical" evidence="1">
    <location>
        <begin position="45"/>
        <end position="67"/>
    </location>
</feature>
<dbReference type="RefSeq" id="WP_165142597.1">
    <property type="nucleotide sequence ID" value="NZ_CP049255.1"/>
</dbReference>
<dbReference type="EMBL" id="JACHWQ010000001">
    <property type="protein sequence ID" value="MBB2974662.1"/>
    <property type="molecule type" value="Genomic_DNA"/>
</dbReference>